<dbReference type="EMBL" id="JAHESE010000052">
    <property type="protein sequence ID" value="MBT1712147.1"/>
    <property type="molecule type" value="Genomic_DNA"/>
</dbReference>
<protein>
    <recommendedName>
        <fullName evidence="4">SRPBCC family protein</fullName>
    </recommendedName>
</protein>
<keyword evidence="1" id="KW-0472">Membrane</keyword>
<dbReference type="Proteomes" id="UP001319080">
    <property type="component" value="Unassembled WGS sequence"/>
</dbReference>
<gene>
    <name evidence="2" type="ORF">KK062_28155</name>
</gene>
<proteinExistence type="predicted"/>
<organism evidence="2 3">
    <name type="scientific">Dawidia cretensis</name>
    <dbReference type="NCBI Taxonomy" id="2782350"/>
    <lineage>
        <taxon>Bacteria</taxon>
        <taxon>Pseudomonadati</taxon>
        <taxon>Bacteroidota</taxon>
        <taxon>Cytophagia</taxon>
        <taxon>Cytophagales</taxon>
        <taxon>Chryseotaleaceae</taxon>
        <taxon>Dawidia</taxon>
    </lineage>
</organism>
<feature type="transmembrane region" description="Helical" evidence="1">
    <location>
        <begin position="18"/>
        <end position="37"/>
    </location>
</feature>
<feature type="transmembrane region" description="Helical" evidence="1">
    <location>
        <begin position="43"/>
        <end position="67"/>
    </location>
</feature>
<evidence type="ECO:0008006" key="4">
    <source>
        <dbReference type="Google" id="ProtNLM"/>
    </source>
</evidence>
<name>A0AAP2E5D7_9BACT</name>
<feature type="transmembrane region" description="Helical" evidence="1">
    <location>
        <begin position="74"/>
        <end position="97"/>
    </location>
</feature>
<dbReference type="AlphaFoldDB" id="A0AAP2E5D7"/>
<accession>A0AAP2E5D7</accession>
<evidence type="ECO:0000256" key="1">
    <source>
        <dbReference type="SAM" id="Phobius"/>
    </source>
</evidence>
<keyword evidence="1" id="KW-0812">Transmembrane</keyword>
<evidence type="ECO:0000313" key="2">
    <source>
        <dbReference type="EMBL" id="MBT1712147.1"/>
    </source>
</evidence>
<keyword evidence="3" id="KW-1185">Reference proteome</keyword>
<evidence type="ECO:0000313" key="3">
    <source>
        <dbReference type="Proteomes" id="UP001319080"/>
    </source>
</evidence>
<reference evidence="2 3" key="1">
    <citation type="submission" date="2021-05" db="EMBL/GenBank/DDBJ databases">
        <title>A Polyphasic approach of four new species of the genus Ohtaekwangia: Ohtaekwangia histidinii sp. nov., Ohtaekwangia cretensis sp. nov., Ohtaekwangia indiensis sp. nov., Ohtaekwangia reichenbachii sp. nov. from diverse environment.</title>
        <authorList>
            <person name="Octaviana S."/>
        </authorList>
    </citation>
    <scope>NUCLEOTIDE SEQUENCE [LARGE SCALE GENOMIC DNA]</scope>
    <source>
        <strain evidence="2 3">PWU5</strain>
    </source>
</reference>
<sequence length="317" mass="35818">MENEVTGNPGARYAVLKGIVFSNIFAVVAFALAYWLANYDDMSGGILSLAEFVLVPIGMGIIAMWYWRRRQERLVALLPFALLNTVIAIMLSAVFMGEGVICLIIVSPLLLGFMWVGVFIGKYIFNDDQRTFRVSTLCLYIILFFADVFAFHGHSNIVSDEMIIQAPPNVVWNYVAAHPLNTTEPDYWLFSLGLPCPVQSTVSGFAVGDERKCIFSNGATFDEVIVESVRDSVFTFDIVKQPHDPEIIGHINIERGQFILTPRADGTTLLTGNSWYTLKVYPAWYYDLWAVDITRHVHLRAMDHIKRLAEKDVQVHR</sequence>
<comment type="caution">
    <text evidence="2">The sequence shown here is derived from an EMBL/GenBank/DDBJ whole genome shotgun (WGS) entry which is preliminary data.</text>
</comment>
<dbReference type="RefSeq" id="WP_254087714.1">
    <property type="nucleotide sequence ID" value="NZ_JAHESE010000052.1"/>
</dbReference>
<feature type="transmembrane region" description="Helical" evidence="1">
    <location>
        <begin position="103"/>
        <end position="125"/>
    </location>
</feature>
<feature type="transmembrane region" description="Helical" evidence="1">
    <location>
        <begin position="137"/>
        <end position="155"/>
    </location>
</feature>
<dbReference type="SUPFAM" id="SSF55961">
    <property type="entry name" value="Bet v1-like"/>
    <property type="match status" value="1"/>
</dbReference>
<keyword evidence="1" id="KW-1133">Transmembrane helix</keyword>